<dbReference type="EMBL" id="SGBB01000027">
    <property type="protein sequence ID" value="RZD17645.1"/>
    <property type="molecule type" value="Genomic_DNA"/>
</dbReference>
<feature type="domain" description="Cysteine-rich" evidence="2">
    <location>
        <begin position="4"/>
        <end position="87"/>
    </location>
</feature>
<name>A0A519BK49_9DELT</name>
<dbReference type="PANTHER" id="PTHR42947:SF1">
    <property type="entry name" value="COB--COM HETERODISULFIDE REDUCTASE SUBUNIT B 1"/>
    <property type="match status" value="1"/>
</dbReference>
<evidence type="ECO:0000259" key="2">
    <source>
        <dbReference type="Pfam" id="PF02754"/>
    </source>
</evidence>
<protein>
    <recommendedName>
        <fullName evidence="2">Cysteine-rich domain-containing protein</fullName>
    </recommendedName>
</protein>
<sequence>MKKILYYPGCVESNNLKTQNKNLYKIFELFNIEADFLEEWNCCGAAPGYYDHKFFNKVVMPLRNLGLAQSKGAKYLYTGCQVCSQSINKALDAVNKNSMYKNQIDYSLEPFKATLSDTDRNNTGAKHILDLIFSSNEIEINDSNDNDNNNYVAENRSAEFFLKKIVRNLKDHSILLYIGCYDNKENIEQLTKLLENLGARVSLYSECCGGEKHQNVTPVRNKRIESANSLSEFFKSINKKANETNSDYILTICSMCLQNLTNAIEVSDLESFAPIVGFEDIVGYLAGLDIDLGEFANYAFGLSPEAAV</sequence>
<gene>
    <name evidence="3" type="ORF">EVG15_10000</name>
</gene>
<comment type="caution">
    <text evidence="3">The sequence shown here is derived from an EMBL/GenBank/DDBJ whole genome shotgun (WGS) entry which is preliminary data.</text>
</comment>
<organism evidence="3 4">
    <name type="scientific">Candidatus Acididesulfobacter diazotrophicus</name>
    <dbReference type="NCBI Taxonomy" id="2597226"/>
    <lineage>
        <taxon>Bacteria</taxon>
        <taxon>Deltaproteobacteria</taxon>
        <taxon>Candidatus Acidulodesulfobacterales</taxon>
        <taxon>Candidatus Acididesulfobacter</taxon>
    </lineage>
</organism>
<evidence type="ECO:0000313" key="4">
    <source>
        <dbReference type="Proteomes" id="UP000319296"/>
    </source>
</evidence>
<dbReference type="InterPro" id="IPR004017">
    <property type="entry name" value="Cys_rich_dom"/>
</dbReference>
<evidence type="ECO:0000313" key="3">
    <source>
        <dbReference type="EMBL" id="RZD17645.1"/>
    </source>
</evidence>
<dbReference type="Proteomes" id="UP000319296">
    <property type="component" value="Unassembled WGS sequence"/>
</dbReference>
<evidence type="ECO:0000256" key="1">
    <source>
        <dbReference type="ARBA" id="ARBA00023002"/>
    </source>
</evidence>
<accession>A0A519BK49</accession>
<dbReference type="PANTHER" id="PTHR42947">
    <property type="entry name" value="COB--COM HETERODISULFIDE REDUCTASE SUBUNIT B 1"/>
    <property type="match status" value="1"/>
</dbReference>
<dbReference type="InterPro" id="IPR051278">
    <property type="entry name" value="HdrB/HdrD_reductase"/>
</dbReference>
<dbReference type="GO" id="GO:0016491">
    <property type="term" value="F:oxidoreductase activity"/>
    <property type="evidence" value="ECO:0007669"/>
    <property type="project" value="UniProtKB-KW"/>
</dbReference>
<feature type="domain" description="Cysteine-rich" evidence="2">
    <location>
        <begin position="176"/>
        <end position="260"/>
    </location>
</feature>
<dbReference type="AlphaFoldDB" id="A0A519BK49"/>
<dbReference type="Pfam" id="PF02754">
    <property type="entry name" value="CCG"/>
    <property type="match status" value="2"/>
</dbReference>
<reference evidence="3 4" key="1">
    <citation type="journal article" date="2019" name="ISME J.">
        <title>Insights into ecological role of a new deltaproteobacterial order Candidatus Acidulodesulfobacterales by metagenomics and metatranscriptomics.</title>
        <authorList>
            <person name="Tan S."/>
            <person name="Liu J."/>
            <person name="Fang Y."/>
            <person name="Hedlund B.P."/>
            <person name="Lian Z.H."/>
            <person name="Huang L.Y."/>
            <person name="Li J.T."/>
            <person name="Huang L.N."/>
            <person name="Li W.J."/>
            <person name="Jiang H.C."/>
            <person name="Dong H.L."/>
            <person name="Shu W.S."/>
        </authorList>
    </citation>
    <scope>NUCLEOTIDE SEQUENCE [LARGE SCALE GENOMIC DNA]</scope>
    <source>
        <strain evidence="3">AP1</strain>
    </source>
</reference>
<proteinExistence type="predicted"/>
<dbReference type="Gene3D" id="1.20.1050.140">
    <property type="match status" value="1"/>
</dbReference>
<keyword evidence="1" id="KW-0560">Oxidoreductase</keyword>